<reference evidence="2" key="1">
    <citation type="submission" date="2021-01" db="EMBL/GenBank/DDBJ databases">
        <title>Whole genome shotgun sequence of Actinoplanes ferrugineus NBRC 15555.</title>
        <authorList>
            <person name="Komaki H."/>
            <person name="Tamura T."/>
        </authorList>
    </citation>
    <scope>NUCLEOTIDE SEQUENCE</scope>
    <source>
        <strain evidence="2">NBRC 15555</strain>
    </source>
</reference>
<feature type="region of interest" description="Disordered" evidence="1">
    <location>
        <begin position="23"/>
        <end position="55"/>
    </location>
</feature>
<comment type="caution">
    <text evidence="2">The sequence shown here is derived from an EMBL/GenBank/DDBJ whole genome shotgun (WGS) entry which is preliminary data.</text>
</comment>
<accession>A0A919J0K0</accession>
<sequence>MASWVLIPCLKSLFAEFDRVAPSRDKASDGSVGDTAHSRTSSDHNPDETGNVPIHDADKVNEVHAIDVDSNLDESDLTMEKVVQFLLGRCRSGAEKRLRYIIYNRRIWSASSGWVQKAYTGASPHTEHAHFSASYTSSLEASTASWHLEDIPVALTAADKTWITNTIVAQTQRAIDSRLGAIGAEVTTDYRIAGTNTSGSDYTRNLADLTGDVWFATMVGTTRAGDPLPADGVFAKLLEDLAILTAKVDALAAQVEKG</sequence>
<name>A0A919J0K0_9ACTN</name>
<evidence type="ECO:0000313" key="3">
    <source>
        <dbReference type="Proteomes" id="UP000598174"/>
    </source>
</evidence>
<organism evidence="2 3">
    <name type="scientific">Paractinoplanes ferrugineus</name>
    <dbReference type="NCBI Taxonomy" id="113564"/>
    <lineage>
        <taxon>Bacteria</taxon>
        <taxon>Bacillati</taxon>
        <taxon>Actinomycetota</taxon>
        <taxon>Actinomycetes</taxon>
        <taxon>Micromonosporales</taxon>
        <taxon>Micromonosporaceae</taxon>
        <taxon>Paractinoplanes</taxon>
    </lineage>
</organism>
<protein>
    <submittedName>
        <fullName evidence="2">Uncharacterized protein</fullName>
    </submittedName>
</protein>
<evidence type="ECO:0000313" key="2">
    <source>
        <dbReference type="EMBL" id="GIE11277.1"/>
    </source>
</evidence>
<dbReference type="AlphaFoldDB" id="A0A919J0K0"/>
<feature type="compositionally biased region" description="Basic and acidic residues" evidence="1">
    <location>
        <begin position="36"/>
        <end position="47"/>
    </location>
</feature>
<gene>
    <name evidence="2" type="ORF">Afe05nite_31170</name>
</gene>
<proteinExistence type="predicted"/>
<keyword evidence="3" id="KW-1185">Reference proteome</keyword>
<dbReference type="Proteomes" id="UP000598174">
    <property type="component" value="Unassembled WGS sequence"/>
</dbReference>
<dbReference type="EMBL" id="BOMM01000028">
    <property type="protein sequence ID" value="GIE11277.1"/>
    <property type="molecule type" value="Genomic_DNA"/>
</dbReference>
<evidence type="ECO:0000256" key="1">
    <source>
        <dbReference type="SAM" id="MobiDB-lite"/>
    </source>
</evidence>